<dbReference type="Proteomes" id="UP000197024">
    <property type="component" value="Chromosome"/>
</dbReference>
<name>A0A1Z3LTD5_BREDI</name>
<gene>
    <name evidence="8" type="ORF">CD943_00395</name>
</gene>
<evidence type="ECO:0000259" key="7">
    <source>
        <dbReference type="PROSITE" id="PS50109"/>
    </source>
</evidence>
<dbReference type="Pfam" id="PF02518">
    <property type="entry name" value="HATPase_c"/>
    <property type="match status" value="1"/>
</dbReference>
<dbReference type="EC" id="2.7.13.3" evidence="2"/>
<evidence type="ECO:0000313" key="9">
    <source>
        <dbReference type="Proteomes" id="UP000197024"/>
    </source>
</evidence>
<evidence type="ECO:0000313" key="8">
    <source>
        <dbReference type="EMBL" id="ASD25492.1"/>
    </source>
</evidence>
<dbReference type="GO" id="GO:0005524">
    <property type="term" value="F:ATP binding"/>
    <property type="evidence" value="ECO:0007669"/>
    <property type="project" value="UniProtKB-KW"/>
</dbReference>
<keyword evidence="6" id="KW-0067">ATP-binding</keyword>
<feature type="domain" description="Histidine kinase" evidence="7">
    <location>
        <begin position="775"/>
        <end position="980"/>
    </location>
</feature>
<dbReference type="PANTHER" id="PTHR44936:SF10">
    <property type="entry name" value="SENSOR PROTEIN RSTB"/>
    <property type="match status" value="1"/>
</dbReference>
<dbReference type="GO" id="GO:0004673">
    <property type="term" value="F:protein histidine kinase activity"/>
    <property type="evidence" value="ECO:0007669"/>
    <property type="project" value="UniProtKB-EC"/>
</dbReference>
<proteinExistence type="predicted"/>
<dbReference type="PROSITE" id="PS50109">
    <property type="entry name" value="HIS_KIN"/>
    <property type="match status" value="1"/>
</dbReference>
<reference evidence="8 9" key="1">
    <citation type="submission" date="2017-06" db="EMBL/GenBank/DDBJ databases">
        <title>Biodegradation of gentamicin by bacterial consortia AMQD4 in synthetic medium and raw gentamicin sewage.</title>
        <authorList>
            <person name="Chang H."/>
            <person name="Feng Y."/>
            <person name="Li Z."/>
            <person name="Xue J."/>
            <person name="Cheng D."/>
        </authorList>
    </citation>
    <scope>NUCLEOTIDE SEQUENCE [LARGE SCALE GENOMIC DNA]</scope>
    <source>
        <strain evidence="8 9">BZC3</strain>
    </source>
</reference>
<evidence type="ECO:0000256" key="4">
    <source>
        <dbReference type="ARBA" id="ARBA00022741"/>
    </source>
</evidence>
<evidence type="ECO:0000256" key="2">
    <source>
        <dbReference type="ARBA" id="ARBA00012438"/>
    </source>
</evidence>
<dbReference type="InterPro" id="IPR003594">
    <property type="entry name" value="HATPase_dom"/>
</dbReference>
<dbReference type="SMART" id="SM00387">
    <property type="entry name" value="HATPase_c"/>
    <property type="match status" value="1"/>
</dbReference>
<dbReference type="PANTHER" id="PTHR44936">
    <property type="entry name" value="SENSOR PROTEIN CREC"/>
    <property type="match status" value="1"/>
</dbReference>
<dbReference type="InterPro" id="IPR050980">
    <property type="entry name" value="2C_sensor_his_kinase"/>
</dbReference>
<keyword evidence="5 8" id="KW-0418">Kinase</keyword>
<dbReference type="AlphaFoldDB" id="A0A1Z3LTD5"/>
<organism evidence="8 9">
    <name type="scientific">Brevundimonas diminuta</name>
    <name type="common">Pseudomonas diminuta</name>
    <dbReference type="NCBI Taxonomy" id="293"/>
    <lineage>
        <taxon>Bacteria</taxon>
        <taxon>Pseudomonadati</taxon>
        <taxon>Pseudomonadota</taxon>
        <taxon>Alphaproteobacteria</taxon>
        <taxon>Caulobacterales</taxon>
        <taxon>Caulobacteraceae</taxon>
        <taxon>Brevundimonas</taxon>
    </lineage>
</organism>
<dbReference type="InterPro" id="IPR036890">
    <property type="entry name" value="HATPase_C_sf"/>
</dbReference>
<keyword evidence="4" id="KW-0547">Nucleotide-binding</keyword>
<dbReference type="InterPro" id="IPR005467">
    <property type="entry name" value="His_kinase_dom"/>
</dbReference>
<evidence type="ECO:0000256" key="6">
    <source>
        <dbReference type="ARBA" id="ARBA00022840"/>
    </source>
</evidence>
<keyword evidence="3" id="KW-0808">Transferase</keyword>
<reference evidence="8 9" key="2">
    <citation type="submission" date="2017-06" db="EMBL/GenBank/DDBJ databases">
        <authorList>
            <person name="Kim H.J."/>
            <person name="Triplett B.A."/>
        </authorList>
    </citation>
    <scope>NUCLEOTIDE SEQUENCE [LARGE SCALE GENOMIC DNA]</scope>
    <source>
        <strain evidence="8 9">BZC3</strain>
    </source>
</reference>
<sequence length="982" mass="109156">MTADKISAGSVPFRTRARTIDHLGREQIADVPTAVSELWKNAYDAYARRVSLHIYTRLSPVAAIFDDGHGMSREDFVGRWLVVGTESKASDDVTDVALRNGLPPRPRQGQKGIGRLSVAAIGSAVLVVSRKAGHPFVAGLLDWRVFENPYLLLEDISVPVVEFTSVDDLPEQLPILRQRLLENLGTGVVVPERRDRLVRGWAMYTELEARRDPKAPPTATRIMELAEAGLPDAVPLSDWLMSNGAGSGTALLLADLNPFLTAWVRGGAGGVAETDTIMRKSMQRVLSGFSDPYVDDDLSLDYRVVVHRGEDDETVVARDPDYGVEFLRSLDHFVDGRFDEFGVFKGSVRAFGKDFGDVEIIPSQTPPTGGRDRVGAFDLAIGAYEPDPKNSILTPDVHARVASRAEDHSGLNVYRDGLRVMPYGRPENDFFKIEERRSVNAGRNFWSSRRMFGRIAITRAGNPNLRDKAGREGLIDNNASRAIQVLMIGLLTQLAKRFFGSESSVREELLPAIQAENKVAGDKAKAIRGRTLKVFRDAVRERTPALDKSLVELEATRRLLDEAVAAEDVGRLWSLGTTIEGLVTARTAMRLPTQPRSLGSFEKQYRLYRDRYAAFASGLDEVRETWRIEAERLDAKPDPAAARSHLGRNQKAVTDMLSRWRREILAVLSSEQKRVDGQIDEDMGEFYKRAAPLLSQIEAGEMPLAQALAQMDSLREQLTERFATTYDPYLRSVEQLSEGLDLDSALSYSDARQDSLEVQISRVQALAQVGISVEILTHELNSLNRRLERAMSALPAEARSMAAFREADDARRELVERLRFLSQMQIADGDAKRSISGEDVFAYVSTFFERALQERSIELSATPEFLSARFNEFPSRIFPVFINLVNNAIYWVAEAPSKRILLAVVDDRLVVGDSGPGIDDDDVPNLFELFFTRRIRGRGVGLYLCRQTLAAGGHSIEYVTDTAAKILPGANFAITLRDGIND</sequence>
<dbReference type="SUPFAM" id="SSF55874">
    <property type="entry name" value="ATPase domain of HSP90 chaperone/DNA topoisomerase II/histidine kinase"/>
    <property type="match status" value="2"/>
</dbReference>
<dbReference type="EMBL" id="CP021995">
    <property type="protein sequence ID" value="ASD25492.1"/>
    <property type="molecule type" value="Genomic_DNA"/>
</dbReference>
<dbReference type="Gene3D" id="3.30.565.10">
    <property type="entry name" value="Histidine kinase-like ATPase, C-terminal domain"/>
    <property type="match status" value="2"/>
</dbReference>
<accession>A0A1Z3LTD5</accession>
<dbReference type="Pfam" id="PF13589">
    <property type="entry name" value="HATPase_c_3"/>
    <property type="match status" value="1"/>
</dbReference>
<evidence type="ECO:0000256" key="3">
    <source>
        <dbReference type="ARBA" id="ARBA00022679"/>
    </source>
</evidence>
<protein>
    <recommendedName>
        <fullName evidence="2">histidine kinase</fullName>
        <ecNumber evidence="2">2.7.13.3</ecNumber>
    </recommendedName>
</protein>
<dbReference type="RefSeq" id="WP_088409740.1">
    <property type="nucleotide sequence ID" value="NZ_CP021995.1"/>
</dbReference>
<evidence type="ECO:0000256" key="1">
    <source>
        <dbReference type="ARBA" id="ARBA00000085"/>
    </source>
</evidence>
<comment type="catalytic activity">
    <reaction evidence="1">
        <text>ATP + protein L-histidine = ADP + protein N-phospho-L-histidine.</text>
        <dbReference type="EC" id="2.7.13.3"/>
    </reaction>
</comment>
<evidence type="ECO:0000256" key="5">
    <source>
        <dbReference type="ARBA" id="ARBA00022777"/>
    </source>
</evidence>